<evidence type="ECO:0000256" key="1">
    <source>
        <dbReference type="ARBA" id="ARBA00001926"/>
    </source>
</evidence>
<dbReference type="Gene3D" id="1.10.760.10">
    <property type="entry name" value="Cytochrome c-like domain"/>
    <property type="match status" value="3"/>
</dbReference>
<dbReference type="EMBL" id="FMAI01000002">
    <property type="protein sequence ID" value="SCB17857.1"/>
    <property type="molecule type" value="Genomic_DNA"/>
</dbReference>
<dbReference type="InterPro" id="IPR036909">
    <property type="entry name" value="Cyt_c-like_dom_sf"/>
</dbReference>
<dbReference type="PANTHER" id="PTHR35008:SF8">
    <property type="entry name" value="ALCOHOL DEHYDROGENASE CYTOCHROME C SUBUNIT"/>
    <property type="match status" value="1"/>
</dbReference>
<reference evidence="12" key="1">
    <citation type="submission" date="2016-08" db="EMBL/GenBank/DDBJ databases">
        <authorList>
            <person name="Varghese N."/>
            <person name="Submissions Spin"/>
        </authorList>
    </citation>
    <scope>NUCLEOTIDE SEQUENCE [LARGE SCALE GENOMIC DNA]</scope>
    <source>
        <strain evidence="12">ERR11</strain>
    </source>
</reference>
<comment type="cofactor">
    <cofactor evidence="1">
        <name>heme c</name>
        <dbReference type="ChEBI" id="CHEBI:61717"/>
    </cofactor>
</comment>
<protein>
    <submittedName>
        <fullName evidence="11">Cytochrome c oxidase, cbb3-type, subunit II</fullName>
    </submittedName>
</protein>
<keyword evidence="12" id="KW-1185">Reference proteome</keyword>
<evidence type="ECO:0000256" key="7">
    <source>
        <dbReference type="ARBA" id="ARBA00023004"/>
    </source>
</evidence>
<keyword evidence="5 8" id="KW-0479">Metal-binding</keyword>
<feature type="transmembrane region" description="Helical" evidence="9">
    <location>
        <begin position="12"/>
        <end position="30"/>
    </location>
</feature>
<dbReference type="PANTHER" id="PTHR35008">
    <property type="entry name" value="BLL4482 PROTEIN-RELATED"/>
    <property type="match status" value="1"/>
</dbReference>
<dbReference type="Pfam" id="PF00034">
    <property type="entry name" value="Cytochrom_C"/>
    <property type="match status" value="2"/>
</dbReference>
<dbReference type="GO" id="GO:0005506">
    <property type="term" value="F:iron ion binding"/>
    <property type="evidence" value="ECO:0007669"/>
    <property type="project" value="InterPro"/>
</dbReference>
<dbReference type="RefSeq" id="WP_091954578.1">
    <property type="nucleotide sequence ID" value="NZ_FMAI01000002.1"/>
</dbReference>
<keyword evidence="9" id="KW-0812">Transmembrane</keyword>
<dbReference type="AlphaFoldDB" id="A0A1C3UR98"/>
<evidence type="ECO:0000313" key="12">
    <source>
        <dbReference type="Proteomes" id="UP000199184"/>
    </source>
</evidence>
<dbReference type="Proteomes" id="UP000199184">
    <property type="component" value="Unassembled WGS sequence"/>
</dbReference>
<dbReference type="InterPro" id="IPR051459">
    <property type="entry name" value="Cytochrome_c-type_DH"/>
</dbReference>
<keyword evidence="3 8" id="KW-0349">Heme</keyword>
<evidence type="ECO:0000256" key="4">
    <source>
        <dbReference type="ARBA" id="ARBA00022660"/>
    </source>
</evidence>
<evidence type="ECO:0000256" key="9">
    <source>
        <dbReference type="SAM" id="Phobius"/>
    </source>
</evidence>
<keyword evidence="9" id="KW-1133">Transmembrane helix</keyword>
<feature type="domain" description="Cytochrome c" evidence="10">
    <location>
        <begin position="44"/>
        <end position="179"/>
    </location>
</feature>
<dbReference type="SUPFAM" id="SSF46626">
    <property type="entry name" value="Cytochrome c"/>
    <property type="match status" value="3"/>
</dbReference>
<keyword evidence="7 8" id="KW-0408">Iron</keyword>
<dbReference type="PROSITE" id="PS51007">
    <property type="entry name" value="CYTC"/>
    <property type="match status" value="3"/>
</dbReference>
<keyword evidence="9" id="KW-0472">Membrane</keyword>
<dbReference type="InterPro" id="IPR009056">
    <property type="entry name" value="Cyt_c-like_dom"/>
</dbReference>
<organism evidence="11 12">
    <name type="scientific">Bradyrhizobium shewense</name>
    <dbReference type="NCBI Taxonomy" id="1761772"/>
    <lineage>
        <taxon>Bacteria</taxon>
        <taxon>Pseudomonadati</taxon>
        <taxon>Pseudomonadota</taxon>
        <taxon>Alphaproteobacteria</taxon>
        <taxon>Hyphomicrobiales</taxon>
        <taxon>Nitrobacteraceae</taxon>
        <taxon>Bradyrhizobium</taxon>
    </lineage>
</organism>
<evidence type="ECO:0000313" key="11">
    <source>
        <dbReference type="EMBL" id="SCB17857.1"/>
    </source>
</evidence>
<proteinExistence type="predicted"/>
<evidence type="ECO:0000256" key="3">
    <source>
        <dbReference type="ARBA" id="ARBA00022617"/>
    </source>
</evidence>
<feature type="domain" description="Cytochrome c" evidence="10">
    <location>
        <begin position="202"/>
        <end position="292"/>
    </location>
</feature>
<evidence type="ECO:0000256" key="6">
    <source>
        <dbReference type="ARBA" id="ARBA00022982"/>
    </source>
</evidence>
<gene>
    <name evidence="11" type="ORF">GA0061098_1002313</name>
</gene>
<accession>A0A1C3UR98</accession>
<dbReference type="GO" id="GO:0020037">
    <property type="term" value="F:heme binding"/>
    <property type="evidence" value="ECO:0007669"/>
    <property type="project" value="InterPro"/>
</dbReference>
<dbReference type="Pfam" id="PF02433">
    <property type="entry name" value="FixO"/>
    <property type="match status" value="1"/>
</dbReference>
<keyword evidence="2" id="KW-0813">Transport</keyword>
<dbReference type="InterPro" id="IPR003468">
    <property type="entry name" value="Cyt_c_oxidase_monohaem-su/FixO"/>
</dbReference>
<evidence type="ECO:0000256" key="5">
    <source>
        <dbReference type="ARBA" id="ARBA00022723"/>
    </source>
</evidence>
<evidence type="ECO:0000256" key="8">
    <source>
        <dbReference type="PROSITE-ProRule" id="PRU00433"/>
    </source>
</evidence>
<dbReference type="GO" id="GO:0009055">
    <property type="term" value="F:electron transfer activity"/>
    <property type="evidence" value="ECO:0007669"/>
    <property type="project" value="InterPro"/>
</dbReference>
<name>A0A1C3UR98_9BRAD</name>
<dbReference type="InterPro" id="IPR008168">
    <property type="entry name" value="Cyt_C_IC"/>
</dbReference>
<evidence type="ECO:0000256" key="2">
    <source>
        <dbReference type="ARBA" id="ARBA00022448"/>
    </source>
</evidence>
<evidence type="ECO:0000259" key="10">
    <source>
        <dbReference type="PROSITE" id="PS51007"/>
    </source>
</evidence>
<feature type="domain" description="Cytochrome c" evidence="10">
    <location>
        <begin position="333"/>
        <end position="423"/>
    </location>
</feature>
<keyword evidence="4" id="KW-0679">Respiratory chain</keyword>
<keyword evidence="6" id="KW-0249">Electron transport</keyword>
<sequence length="442" mass="46546">MNRSLAISGSSTLIYTGLAILMGVLPGIWLSRVPPTPGLKPLTPLEARGRDVYVSEGCFYCHTQQVRPLSGDKPFGRPSAPGDYAYQTTELLGSERNGPDLSNIGTRQSSSIWQYIHLYQPRAVVPQSIMPAFPWLFRVVDKLPPDEKAVPLPPQFAPGGTVIPNDDGKALAAYLLSLKQPALVSTQPGAAPLGPSSRPLGFDATKGAALFADNCASCHGAEGKGVPGTFPPLAGDPVVNAANPTAHIGAVLHGLSGNVINGHKYEAPMPAFADQLSDQQIADIIDHERSSWGNRGALISAADVVAARANEPLQNRATPPEQVSPVAAPAPTFDAAEGSKLFADNCAACHGAEGKGVPGTFPPLAGDEVVNATDPTEHISAMLRGLSGKAINGQKYEVEMPPFADRLSDQQITDIINHERTSWGNHGPLVTPADITKLRAKK</sequence>
<dbReference type="PRINTS" id="PR00605">
    <property type="entry name" value="CYTCHROMECIC"/>
</dbReference>